<evidence type="ECO:0000313" key="3">
    <source>
        <dbReference type="Proteomes" id="UP000653454"/>
    </source>
</evidence>
<dbReference type="AlphaFoldDB" id="A0A8S4DQ33"/>
<accession>A0A8S4DQ33</accession>
<evidence type="ECO:0000313" key="2">
    <source>
        <dbReference type="EMBL" id="CAG9101228.1"/>
    </source>
</evidence>
<protein>
    <submittedName>
        <fullName evidence="2">(diamondback moth) hypothetical protein</fullName>
    </submittedName>
</protein>
<feature type="compositionally biased region" description="Polar residues" evidence="1">
    <location>
        <begin position="17"/>
        <end position="30"/>
    </location>
</feature>
<comment type="caution">
    <text evidence="2">The sequence shown here is derived from an EMBL/GenBank/DDBJ whole genome shotgun (WGS) entry which is preliminary data.</text>
</comment>
<organism evidence="2 3">
    <name type="scientific">Plutella xylostella</name>
    <name type="common">Diamondback moth</name>
    <name type="synonym">Plutella maculipennis</name>
    <dbReference type="NCBI Taxonomy" id="51655"/>
    <lineage>
        <taxon>Eukaryota</taxon>
        <taxon>Metazoa</taxon>
        <taxon>Ecdysozoa</taxon>
        <taxon>Arthropoda</taxon>
        <taxon>Hexapoda</taxon>
        <taxon>Insecta</taxon>
        <taxon>Pterygota</taxon>
        <taxon>Neoptera</taxon>
        <taxon>Endopterygota</taxon>
        <taxon>Lepidoptera</taxon>
        <taxon>Glossata</taxon>
        <taxon>Ditrysia</taxon>
        <taxon>Yponomeutoidea</taxon>
        <taxon>Plutellidae</taxon>
        <taxon>Plutella</taxon>
    </lineage>
</organism>
<name>A0A8S4DQ33_PLUXY</name>
<evidence type="ECO:0000256" key="1">
    <source>
        <dbReference type="SAM" id="MobiDB-lite"/>
    </source>
</evidence>
<feature type="region of interest" description="Disordered" evidence="1">
    <location>
        <begin position="1"/>
        <end position="32"/>
    </location>
</feature>
<gene>
    <name evidence="2" type="ORF">PLXY2_LOCUS2584</name>
</gene>
<sequence>MRARRRRRRRRGRSAAMLSTTRALPTSAGSTKRPYCQVPSEIIPEQAGVTYFNKKFISNVTFKAQFVFFESFGSSYKRSFVEFKGRLCDLFNDSLLTTLLADTGYTCPVPPGEKYMRNMSLTKTLRSLRSVQWPFSKAKVEGIVSQTYTKEIVAKGSIVLNFK</sequence>
<reference evidence="2" key="1">
    <citation type="submission" date="2020-11" db="EMBL/GenBank/DDBJ databases">
        <authorList>
            <person name="Whiteford S."/>
        </authorList>
    </citation>
    <scope>NUCLEOTIDE SEQUENCE</scope>
</reference>
<dbReference type="Proteomes" id="UP000653454">
    <property type="component" value="Unassembled WGS sequence"/>
</dbReference>
<keyword evidence="3" id="KW-1185">Reference proteome</keyword>
<feature type="compositionally biased region" description="Basic residues" evidence="1">
    <location>
        <begin position="1"/>
        <end position="13"/>
    </location>
</feature>
<dbReference type="EMBL" id="CAJHNJ030000006">
    <property type="protein sequence ID" value="CAG9101228.1"/>
    <property type="molecule type" value="Genomic_DNA"/>
</dbReference>
<proteinExistence type="predicted"/>